<evidence type="ECO:0000256" key="4">
    <source>
        <dbReference type="ARBA" id="ARBA00022679"/>
    </source>
</evidence>
<dbReference type="InterPro" id="IPR006211">
    <property type="entry name" value="Furin-like_Cys-rich_dom"/>
</dbReference>
<dbReference type="Pfam" id="PF01030">
    <property type="entry name" value="Recep_L_domain"/>
    <property type="match status" value="2"/>
</dbReference>
<keyword evidence="4" id="KW-0808">Transferase</keyword>
<keyword evidence="13" id="KW-0325">Glycoprotein</keyword>
<dbReference type="EnsemblMetazoa" id="PPAI001103-RA">
    <property type="protein sequence ID" value="PPAI001103-PA"/>
    <property type="gene ID" value="PPAI001103"/>
</dbReference>
<dbReference type="GO" id="GO:0016020">
    <property type="term" value="C:membrane"/>
    <property type="evidence" value="ECO:0007669"/>
    <property type="project" value="UniProtKB-SubCell"/>
</dbReference>
<evidence type="ECO:0000313" key="18">
    <source>
        <dbReference type="EnsemblMetazoa" id="PPAI001103-PA"/>
    </source>
</evidence>
<dbReference type="SMART" id="SM00060">
    <property type="entry name" value="FN3"/>
    <property type="match status" value="3"/>
</dbReference>
<reference evidence="18" key="1">
    <citation type="submission" date="2022-08" db="UniProtKB">
        <authorList>
            <consortium name="EnsemblMetazoa"/>
        </authorList>
    </citation>
    <scope>IDENTIFICATION</scope>
    <source>
        <strain evidence="18">Israel</strain>
    </source>
</reference>
<dbReference type="InterPro" id="IPR003961">
    <property type="entry name" value="FN3_dom"/>
</dbReference>
<keyword evidence="5 16" id="KW-0812">Transmembrane</keyword>
<keyword evidence="8" id="KW-0067">ATP-binding</keyword>
<keyword evidence="3" id="KW-0597">Phosphoprotein</keyword>
<feature type="compositionally biased region" description="Basic and acidic residues" evidence="15">
    <location>
        <begin position="809"/>
        <end position="828"/>
    </location>
</feature>
<evidence type="ECO:0000256" key="1">
    <source>
        <dbReference type="ARBA" id="ARBA00004479"/>
    </source>
</evidence>
<dbReference type="EC" id="2.7.10.1" evidence="2"/>
<feature type="domain" description="Fibronectin type-III" evidence="17">
    <location>
        <begin position="634"/>
        <end position="728"/>
    </location>
</feature>
<dbReference type="CDD" id="cd00063">
    <property type="entry name" value="FN3"/>
    <property type="match status" value="2"/>
</dbReference>
<dbReference type="InterPro" id="IPR036941">
    <property type="entry name" value="Rcpt_L-dom_sf"/>
</dbReference>
<dbReference type="SUPFAM" id="SSF52058">
    <property type="entry name" value="L domain-like"/>
    <property type="match status" value="2"/>
</dbReference>
<dbReference type="InterPro" id="IPR000494">
    <property type="entry name" value="Rcpt_L-dom"/>
</dbReference>
<feature type="domain" description="Fibronectin type-III" evidence="17">
    <location>
        <begin position="416"/>
        <end position="607"/>
    </location>
</feature>
<dbReference type="PANTHER" id="PTHR46957:SF3">
    <property type="entry name" value="CYTOKINE RECEPTOR"/>
    <property type="match status" value="1"/>
</dbReference>
<dbReference type="Gene3D" id="2.60.40.10">
    <property type="entry name" value="Immunoglobulins"/>
    <property type="match status" value="3"/>
</dbReference>
<keyword evidence="6" id="KW-0547">Nucleotide-binding</keyword>
<evidence type="ECO:0000256" key="6">
    <source>
        <dbReference type="ARBA" id="ARBA00022741"/>
    </source>
</evidence>
<evidence type="ECO:0000256" key="2">
    <source>
        <dbReference type="ARBA" id="ARBA00011902"/>
    </source>
</evidence>
<protein>
    <recommendedName>
        <fullName evidence="2">receptor protein-tyrosine kinase</fullName>
        <ecNumber evidence="2">2.7.10.1</ecNumber>
    </recommendedName>
</protein>
<dbReference type="GO" id="GO:0005524">
    <property type="term" value="F:ATP binding"/>
    <property type="evidence" value="ECO:0007669"/>
    <property type="project" value="UniProtKB-KW"/>
</dbReference>
<dbReference type="InterPro" id="IPR009030">
    <property type="entry name" value="Growth_fac_rcpt_cys_sf"/>
</dbReference>
<dbReference type="EMBL" id="AJVK01002440">
    <property type="status" value="NOT_ANNOTATED_CDS"/>
    <property type="molecule type" value="Genomic_DNA"/>
</dbReference>
<evidence type="ECO:0000256" key="16">
    <source>
        <dbReference type="SAM" id="Phobius"/>
    </source>
</evidence>
<evidence type="ECO:0000256" key="7">
    <source>
        <dbReference type="ARBA" id="ARBA00022777"/>
    </source>
</evidence>
<keyword evidence="19" id="KW-1185">Reference proteome</keyword>
<comment type="catalytic activity">
    <reaction evidence="14">
        <text>L-tyrosyl-[protein] + ATP = O-phospho-L-tyrosyl-[protein] + ADP + H(+)</text>
        <dbReference type="Rhea" id="RHEA:10596"/>
        <dbReference type="Rhea" id="RHEA-COMP:10136"/>
        <dbReference type="Rhea" id="RHEA-COMP:20101"/>
        <dbReference type="ChEBI" id="CHEBI:15378"/>
        <dbReference type="ChEBI" id="CHEBI:30616"/>
        <dbReference type="ChEBI" id="CHEBI:46858"/>
        <dbReference type="ChEBI" id="CHEBI:61978"/>
        <dbReference type="ChEBI" id="CHEBI:456216"/>
        <dbReference type="EC" id="2.7.10.1"/>
    </reaction>
</comment>
<dbReference type="PANTHER" id="PTHR46957">
    <property type="entry name" value="CYTOKINE RECEPTOR"/>
    <property type="match status" value="1"/>
</dbReference>
<evidence type="ECO:0000256" key="9">
    <source>
        <dbReference type="ARBA" id="ARBA00022989"/>
    </source>
</evidence>
<evidence type="ECO:0000259" key="17">
    <source>
        <dbReference type="SMART" id="SM00060"/>
    </source>
</evidence>
<dbReference type="Proteomes" id="UP000092462">
    <property type="component" value="Unassembled WGS sequence"/>
</dbReference>
<evidence type="ECO:0000256" key="10">
    <source>
        <dbReference type="ARBA" id="ARBA00023136"/>
    </source>
</evidence>
<evidence type="ECO:0000313" key="19">
    <source>
        <dbReference type="Proteomes" id="UP000092462"/>
    </source>
</evidence>
<dbReference type="InterPro" id="IPR036116">
    <property type="entry name" value="FN3_sf"/>
</dbReference>
<dbReference type="SUPFAM" id="SSF57184">
    <property type="entry name" value="Growth factor receptor domain"/>
    <property type="match status" value="1"/>
</dbReference>
<dbReference type="Gene3D" id="3.80.20.20">
    <property type="entry name" value="Receptor L-domain"/>
    <property type="match status" value="2"/>
</dbReference>
<dbReference type="AlphaFoldDB" id="A0A1B0D180"/>
<feature type="transmembrane region" description="Helical" evidence="16">
    <location>
        <begin position="749"/>
        <end position="769"/>
    </location>
</feature>
<evidence type="ECO:0000256" key="15">
    <source>
        <dbReference type="SAM" id="MobiDB-lite"/>
    </source>
</evidence>
<keyword evidence="9 16" id="KW-1133">Transmembrane helix</keyword>
<evidence type="ECO:0000256" key="11">
    <source>
        <dbReference type="ARBA" id="ARBA00023137"/>
    </source>
</evidence>
<keyword evidence="12" id="KW-0675">Receptor</keyword>
<feature type="domain" description="Fibronectin type-III" evidence="17">
    <location>
        <begin position="296"/>
        <end position="402"/>
    </location>
</feature>
<keyword evidence="11" id="KW-0829">Tyrosine-protein kinase</keyword>
<sequence>MLVVFRVFGLKTFKTLFPNLTVIRGQFLLANYALVIYEMPHLENVGLRSLLSIQRGYVRIEKCRNLCYTDTIDWNKITGTLDGGNYIQKQTSTHYYANCDSKCLGGCRNGTCYTCRGITDEGYCVDSCEQPKLLNTLSVRCVNKTSCRNDGRIIHDDKCLSECPIGFTNSTDKCELCKGNCPKTCYGTQIDFIENAEKLRGCTTINGSLQIKLNTDMAKLSDELEENLGAIREIDGYLKIYRSSSITSLKFLKSLHVIHGYVLENEQFALVVYENSNLQQLFEFDGERSELRIERVRNRTDINIPVLSPTNVTIYWEKYHVDDKNILEGYLIYYIEAPRRDITTYFGRDSCSRHSWRSELIDVDSLIYDDQKRMYAYNLTDLKSSTQYAFYVRTYLSSEGINAQSTITYIRMPIDKLFPPVVKTKEKSSDFVILEWAVESVQKSKIAHFYIDVYRRSYSKDIIDKRNYCQNPRTDETEENEPASLHCCSDHDEETFEIIRLHTSYEKDLDCELNPFQPGCQLFEYDRFKRELQLLVTHCHLYHGRDSPICRNPNARWAGKWDGTTGDSSNTRYRVAANTFTFKIPNLSPYTLYTFHVFACTAEFDCSTYYSHNERTAIDSQADLTRNTSIIVDPDISKNTSISHNPDNADKIVAIRFHEPIEPNGLTVAYKVEIRKIINNEGDPGCEIVCITRREHELNDNIFRYQTFEMTPGTYSFRVQAISLAMDGPWSDQLLYPVLERIPVTNSSMIIVIVVVVLFIVSCGFFVWYKYVRKVENMDDTVVLMSDLEPPQAEEDSLLEMHKIIRERQREAEESRTTEAGGDVHEAGPSRLSEPAATEKAIICKFRLDEEDSSDDGDKALVIFE</sequence>
<organism evidence="18 19">
    <name type="scientific">Phlebotomus papatasi</name>
    <name type="common">Sandfly</name>
    <dbReference type="NCBI Taxonomy" id="29031"/>
    <lineage>
        <taxon>Eukaryota</taxon>
        <taxon>Metazoa</taxon>
        <taxon>Ecdysozoa</taxon>
        <taxon>Arthropoda</taxon>
        <taxon>Hexapoda</taxon>
        <taxon>Insecta</taxon>
        <taxon>Pterygota</taxon>
        <taxon>Neoptera</taxon>
        <taxon>Endopterygota</taxon>
        <taxon>Diptera</taxon>
        <taxon>Nematocera</taxon>
        <taxon>Psychodoidea</taxon>
        <taxon>Psychodidae</taxon>
        <taxon>Phlebotomus</taxon>
        <taxon>Phlebotomus</taxon>
    </lineage>
</organism>
<accession>A0A1B0D180</accession>
<dbReference type="VEuPathDB" id="VectorBase:PPAPM1_002184"/>
<evidence type="ECO:0000256" key="5">
    <source>
        <dbReference type="ARBA" id="ARBA00022692"/>
    </source>
</evidence>
<comment type="subcellular location">
    <subcellularLocation>
        <location evidence="1">Membrane</location>
        <topology evidence="1">Single-pass type I membrane protein</topology>
    </subcellularLocation>
</comment>
<evidence type="ECO:0000256" key="3">
    <source>
        <dbReference type="ARBA" id="ARBA00022553"/>
    </source>
</evidence>
<dbReference type="GO" id="GO:0004714">
    <property type="term" value="F:transmembrane receptor protein tyrosine kinase activity"/>
    <property type="evidence" value="ECO:0007669"/>
    <property type="project" value="UniProtKB-EC"/>
</dbReference>
<dbReference type="InterPro" id="IPR050713">
    <property type="entry name" value="RTP_Phos/Ushers"/>
</dbReference>
<dbReference type="VEuPathDB" id="VectorBase:PPAI001103"/>
<proteinExistence type="predicted"/>
<feature type="region of interest" description="Disordered" evidence="15">
    <location>
        <begin position="809"/>
        <end position="836"/>
    </location>
</feature>
<dbReference type="InterPro" id="IPR013783">
    <property type="entry name" value="Ig-like_fold"/>
</dbReference>
<evidence type="ECO:0000256" key="12">
    <source>
        <dbReference type="ARBA" id="ARBA00023170"/>
    </source>
</evidence>
<name>A0A1B0D180_PHLPP</name>
<keyword evidence="10 16" id="KW-0472">Membrane</keyword>
<keyword evidence="7" id="KW-0418">Kinase</keyword>
<evidence type="ECO:0000256" key="8">
    <source>
        <dbReference type="ARBA" id="ARBA00022840"/>
    </source>
</evidence>
<dbReference type="Pfam" id="PF00757">
    <property type="entry name" value="Furin-like"/>
    <property type="match status" value="1"/>
</dbReference>
<evidence type="ECO:0000256" key="14">
    <source>
        <dbReference type="ARBA" id="ARBA00051243"/>
    </source>
</evidence>
<evidence type="ECO:0000256" key="13">
    <source>
        <dbReference type="ARBA" id="ARBA00023180"/>
    </source>
</evidence>
<dbReference type="SUPFAM" id="SSF49265">
    <property type="entry name" value="Fibronectin type III"/>
    <property type="match status" value="3"/>
</dbReference>